<evidence type="ECO:0000256" key="11">
    <source>
        <dbReference type="ARBA" id="ARBA00048573"/>
    </source>
</evidence>
<reference evidence="15" key="1">
    <citation type="journal article" date="2011" name="PLoS Biol.">
        <title>Gene gain and loss during evolution of obligate parasitism in the white rust pathogen of Arabidopsis thaliana.</title>
        <authorList>
            <person name="Kemen E."/>
            <person name="Gardiner A."/>
            <person name="Schultz-Larsen T."/>
            <person name="Kemen A.C."/>
            <person name="Balmuth A.L."/>
            <person name="Robert-Seilaniantz A."/>
            <person name="Bailey K."/>
            <person name="Holub E."/>
            <person name="Studholme D.J."/>
            <person name="Maclean D."/>
            <person name="Jones J.D."/>
        </authorList>
    </citation>
    <scope>NUCLEOTIDE SEQUENCE</scope>
</reference>
<dbReference type="Pfam" id="PF00152">
    <property type="entry name" value="tRNA-synt_2"/>
    <property type="match status" value="1"/>
</dbReference>
<keyword evidence="4" id="KW-0963">Cytoplasm</keyword>
<evidence type="ECO:0000256" key="4">
    <source>
        <dbReference type="ARBA" id="ARBA00022490"/>
    </source>
</evidence>
<dbReference type="PANTHER" id="PTHR42918">
    <property type="entry name" value="LYSYL-TRNA SYNTHETASE"/>
    <property type="match status" value="1"/>
</dbReference>
<dbReference type="InterPro" id="IPR002313">
    <property type="entry name" value="Lys-tRNA-ligase_II"/>
</dbReference>
<feature type="domain" description="Aminoacyl-transfer RNA synthetases class-II family profile" evidence="14">
    <location>
        <begin position="254"/>
        <end position="584"/>
    </location>
</feature>
<comment type="catalytic activity">
    <reaction evidence="11 12">
        <text>tRNA(Lys) + L-lysine + ATP = L-lysyl-tRNA(Lys) + AMP + diphosphate</text>
        <dbReference type="Rhea" id="RHEA:20792"/>
        <dbReference type="Rhea" id="RHEA-COMP:9696"/>
        <dbReference type="Rhea" id="RHEA-COMP:9697"/>
        <dbReference type="ChEBI" id="CHEBI:30616"/>
        <dbReference type="ChEBI" id="CHEBI:32551"/>
        <dbReference type="ChEBI" id="CHEBI:33019"/>
        <dbReference type="ChEBI" id="CHEBI:78442"/>
        <dbReference type="ChEBI" id="CHEBI:78529"/>
        <dbReference type="ChEBI" id="CHEBI:456215"/>
        <dbReference type="EC" id="6.1.1.6"/>
    </reaction>
</comment>
<dbReference type="PANTHER" id="PTHR42918:SF9">
    <property type="entry name" value="LYSINE--TRNA LIGASE"/>
    <property type="match status" value="1"/>
</dbReference>
<feature type="region of interest" description="Disordered" evidence="13">
    <location>
        <begin position="1"/>
        <end position="44"/>
    </location>
</feature>
<dbReference type="InterPro" id="IPR045864">
    <property type="entry name" value="aa-tRNA-synth_II/BPL/LPL"/>
</dbReference>
<dbReference type="FunFam" id="3.30.930.10:FF:000238">
    <property type="entry name" value="Lysine--tRNA ligase"/>
    <property type="match status" value="1"/>
</dbReference>
<dbReference type="CDD" id="cd04322">
    <property type="entry name" value="LysRS_N"/>
    <property type="match status" value="1"/>
</dbReference>
<evidence type="ECO:0000256" key="3">
    <source>
        <dbReference type="ARBA" id="ARBA00013166"/>
    </source>
</evidence>
<keyword evidence="9 15" id="KW-0030">Aminoacyl-tRNA synthetase</keyword>
<dbReference type="InterPro" id="IPR018149">
    <property type="entry name" value="Lys-tRNA-synth_II_C"/>
</dbReference>
<protein>
    <recommendedName>
        <fullName evidence="3 12">Lysine--tRNA ligase</fullName>
        <ecNumber evidence="3 12">6.1.1.6</ecNumber>
    </recommendedName>
    <alternativeName>
        <fullName evidence="10 12">Lysyl-tRNA synthetase</fullName>
    </alternativeName>
</protein>
<evidence type="ECO:0000256" key="12">
    <source>
        <dbReference type="RuleBase" id="RU003748"/>
    </source>
</evidence>
<keyword evidence="5" id="KW-0436">Ligase</keyword>
<evidence type="ECO:0000256" key="13">
    <source>
        <dbReference type="SAM" id="MobiDB-lite"/>
    </source>
</evidence>
<evidence type="ECO:0000256" key="1">
    <source>
        <dbReference type="ARBA" id="ARBA00004496"/>
    </source>
</evidence>
<dbReference type="GO" id="GO:0004824">
    <property type="term" value="F:lysine-tRNA ligase activity"/>
    <property type="evidence" value="ECO:0007669"/>
    <property type="project" value="UniProtKB-EC"/>
</dbReference>
<dbReference type="NCBIfam" id="TIGR00499">
    <property type="entry name" value="lysS_bact"/>
    <property type="match status" value="1"/>
</dbReference>
<dbReference type="HOGENOM" id="CLU_008255_6_0_1"/>
<comment type="subcellular location">
    <subcellularLocation>
        <location evidence="1">Cytoplasm</location>
    </subcellularLocation>
</comment>
<reference evidence="15" key="2">
    <citation type="submission" date="2011-02" db="EMBL/GenBank/DDBJ databases">
        <authorList>
            <person name="MacLean D."/>
        </authorList>
    </citation>
    <scope>NUCLEOTIDE SEQUENCE</scope>
</reference>
<dbReference type="InterPro" id="IPR012340">
    <property type="entry name" value="NA-bd_OB-fold"/>
</dbReference>
<evidence type="ECO:0000256" key="8">
    <source>
        <dbReference type="ARBA" id="ARBA00022917"/>
    </source>
</evidence>
<dbReference type="EC" id="6.1.1.6" evidence="3 12"/>
<dbReference type="PROSITE" id="PS50862">
    <property type="entry name" value="AA_TRNA_LIGASE_II"/>
    <property type="match status" value="1"/>
</dbReference>
<comment type="similarity">
    <text evidence="2">Belongs to the class-II aminoacyl-tRNA synthetase family.</text>
</comment>
<sequence>MSAAETEAGKWTESCAVSGAKEEKTSMNEPPSKNELKRRLKAEKAAKIKAEKAAKKAAEAVIKSANAPSNTAPHMDQEEELDPTAYFFNREKMLIDMENEGINPYPHKFHVSTSLPEFHEQFGNLENGRHLEDTSISVAGRLHSKRASGSKLLFYDLRGDGAKIQVMSSLEMYESHESFYKIHHLLRRGDIVGIQGFPGKSKKGELSIFPRRITILSPCLHMLPKAHYGLKLQDTRYRQRYLDLILNDETRKVFEIRAKIINFIRHFLDTRRFLEVETPMMNMIAGGATAKPFVTYHNDLHMNLYMRVAPELYLKQLVIGGLDRVYEVGRQFRNEGIDLTHNPEFTSCEFYMAYADYNDLMTMTEELFSSMVKEISGSYQLTIHRDPSEDPISIDFTPPFRRIKMVTAVEEATGMAIPINEPEVCLPILDSLVKKYELDCSPPRSIARLLDKLVGHFIEDNKANWTQPFFIMDQPVYNSPLAKYHRETAGLTERFELFLAGAEICNAYTELNNPKVQRERFIEQTRQAADGDDEAQPHDEAFCTAMEYGLPPTGGWGCGIDRLAMFLSNKFNIKEVLLFPAMKPDDQPSVSEGSGESVGVSPSGSVDVEALEMSLTRGAFVNGEAPSKADARAFDQVKVMDNVVLGKYPNVRKWVQYVGAFSAEVRSKW</sequence>
<proteinExistence type="inferred from homology"/>
<dbReference type="InterPro" id="IPR006195">
    <property type="entry name" value="aa-tRNA-synth_II"/>
</dbReference>
<dbReference type="PRINTS" id="PR00982">
    <property type="entry name" value="TRNASYNTHLYS"/>
</dbReference>
<dbReference type="InterPro" id="IPR004364">
    <property type="entry name" value="Aa-tRNA-synt_II"/>
</dbReference>
<dbReference type="SUPFAM" id="SSF55681">
    <property type="entry name" value="Class II aaRS and biotin synthetases"/>
    <property type="match status" value="1"/>
</dbReference>
<dbReference type="InterPro" id="IPR004365">
    <property type="entry name" value="NA-bd_OB_tRNA"/>
</dbReference>
<dbReference type="PIRSF" id="PIRSF039101">
    <property type="entry name" value="LysRS2"/>
    <property type="match status" value="1"/>
</dbReference>
<dbReference type="Gene3D" id="2.40.50.140">
    <property type="entry name" value="Nucleic acid-binding proteins"/>
    <property type="match status" value="1"/>
</dbReference>
<feature type="compositionally biased region" description="Basic and acidic residues" evidence="13">
    <location>
        <begin position="20"/>
        <end position="44"/>
    </location>
</feature>
<keyword evidence="6" id="KW-0547">Nucleotide-binding</keyword>
<dbReference type="EMBL" id="FR824219">
    <property type="protein sequence ID" value="CCA22980.1"/>
    <property type="molecule type" value="Genomic_DNA"/>
</dbReference>
<dbReference type="GO" id="GO:0005829">
    <property type="term" value="C:cytosol"/>
    <property type="evidence" value="ECO:0007669"/>
    <property type="project" value="TreeGrafter"/>
</dbReference>
<dbReference type="CDD" id="cd00775">
    <property type="entry name" value="LysRS_core"/>
    <property type="match status" value="1"/>
</dbReference>
<dbReference type="InterPro" id="IPR036282">
    <property type="entry name" value="Glutathione-S-Trfase_C_sf"/>
</dbReference>
<keyword evidence="7" id="KW-0067">ATP-binding</keyword>
<dbReference type="Gene3D" id="3.30.930.10">
    <property type="entry name" value="Bira Bifunctional Protein, Domain 2"/>
    <property type="match status" value="1"/>
</dbReference>
<evidence type="ECO:0000256" key="5">
    <source>
        <dbReference type="ARBA" id="ARBA00022598"/>
    </source>
</evidence>
<organism evidence="15">
    <name type="scientific">Albugo laibachii Nc14</name>
    <dbReference type="NCBI Taxonomy" id="890382"/>
    <lineage>
        <taxon>Eukaryota</taxon>
        <taxon>Sar</taxon>
        <taxon>Stramenopiles</taxon>
        <taxon>Oomycota</taxon>
        <taxon>Peronosporomycetes</taxon>
        <taxon>Albuginales</taxon>
        <taxon>Albuginaceae</taxon>
        <taxon>Albugo</taxon>
    </lineage>
</organism>
<evidence type="ECO:0000256" key="2">
    <source>
        <dbReference type="ARBA" id="ARBA00008226"/>
    </source>
</evidence>
<evidence type="ECO:0000259" key="14">
    <source>
        <dbReference type="PROSITE" id="PS50862"/>
    </source>
</evidence>
<gene>
    <name evidence="15" type="primary">AlNc14C174G8097</name>
    <name evidence="15" type="ORF">ALNC14_091230</name>
</gene>
<accession>F0WNT8</accession>
<dbReference type="FunFam" id="2.40.50.140:FF:000050">
    <property type="entry name" value="Lysine--tRNA ligase"/>
    <property type="match status" value="1"/>
</dbReference>
<evidence type="ECO:0000256" key="9">
    <source>
        <dbReference type="ARBA" id="ARBA00023146"/>
    </source>
</evidence>
<name>F0WNT8_9STRA</name>
<evidence type="ECO:0000256" key="6">
    <source>
        <dbReference type="ARBA" id="ARBA00022741"/>
    </source>
</evidence>
<dbReference type="SUPFAM" id="SSF50249">
    <property type="entry name" value="Nucleic acid-binding proteins"/>
    <property type="match status" value="1"/>
</dbReference>
<dbReference type="Pfam" id="PF01336">
    <property type="entry name" value="tRNA_anti-codon"/>
    <property type="match status" value="1"/>
</dbReference>
<dbReference type="HAMAP" id="MF_00252">
    <property type="entry name" value="Lys_tRNA_synth_class2"/>
    <property type="match status" value="1"/>
</dbReference>
<keyword evidence="8" id="KW-0648">Protein biosynthesis</keyword>
<dbReference type="SUPFAM" id="SSF47616">
    <property type="entry name" value="GST C-terminal domain-like"/>
    <property type="match status" value="1"/>
</dbReference>
<evidence type="ECO:0000256" key="7">
    <source>
        <dbReference type="ARBA" id="ARBA00022840"/>
    </source>
</evidence>
<evidence type="ECO:0000313" key="15">
    <source>
        <dbReference type="EMBL" id="CCA22980.1"/>
    </source>
</evidence>
<dbReference type="NCBIfam" id="NF001756">
    <property type="entry name" value="PRK00484.1"/>
    <property type="match status" value="1"/>
</dbReference>
<dbReference type="InterPro" id="IPR034762">
    <property type="entry name" value="Lys-tRNA-ligase_II_bac/euk"/>
</dbReference>
<dbReference type="GO" id="GO:0006430">
    <property type="term" value="P:lysyl-tRNA aminoacylation"/>
    <property type="evidence" value="ECO:0007669"/>
    <property type="project" value="InterPro"/>
</dbReference>
<evidence type="ECO:0000256" key="10">
    <source>
        <dbReference type="ARBA" id="ARBA00030563"/>
    </source>
</evidence>
<dbReference type="GO" id="GO:0005524">
    <property type="term" value="F:ATP binding"/>
    <property type="evidence" value="ECO:0007669"/>
    <property type="project" value="UniProtKB-KW"/>
</dbReference>
<dbReference type="AlphaFoldDB" id="F0WNT8"/>
<dbReference type="InterPro" id="IPR044136">
    <property type="entry name" value="Lys-tRNA-ligase_II_N"/>
</dbReference>
<dbReference type="GO" id="GO:0000049">
    <property type="term" value="F:tRNA binding"/>
    <property type="evidence" value="ECO:0007669"/>
    <property type="project" value="TreeGrafter"/>
</dbReference>